<accession>A0A495Y208</accession>
<feature type="signal peptide" evidence="2">
    <location>
        <begin position="1"/>
        <end position="28"/>
    </location>
</feature>
<organism evidence="3 4">
    <name type="scientific">Terracoccus luteus</name>
    <dbReference type="NCBI Taxonomy" id="53356"/>
    <lineage>
        <taxon>Bacteria</taxon>
        <taxon>Bacillati</taxon>
        <taxon>Actinomycetota</taxon>
        <taxon>Actinomycetes</taxon>
        <taxon>Micrococcales</taxon>
        <taxon>Intrasporangiaceae</taxon>
        <taxon>Terracoccus</taxon>
    </lineage>
</organism>
<dbReference type="AlphaFoldDB" id="A0A495Y208"/>
<keyword evidence="4" id="KW-1185">Reference proteome</keyword>
<sequence>MVTRGRGRAAWVAVTLAVVAGVAGCTGATDAPVPPVPTGSLRDGSVTAAPTATTEPTPVPSLTPVDTLRCAREVQRPGPGPLPGSVLQDAVPAVRWGGGLSGAVETVPGPDAGRCAPGLPAVRCADRPPWLYPPTTDLFTASGATRALRGQVMGQVRRTTSAGATVLDLQSATWASLTLAPADAARAATYLRSTVERCADGSPQTLGGRRVDVGIAPSQYRQGPATVVVLTGPAAVGWLVLDGTTALSTSELARLVAAAAPRLVPTR</sequence>
<evidence type="ECO:0000313" key="3">
    <source>
        <dbReference type="EMBL" id="RKT79699.1"/>
    </source>
</evidence>
<dbReference type="RefSeq" id="WP_121034549.1">
    <property type="nucleotide sequence ID" value="NZ_RBXT01000001.1"/>
</dbReference>
<dbReference type="Proteomes" id="UP000278440">
    <property type="component" value="Unassembled WGS sequence"/>
</dbReference>
<feature type="compositionally biased region" description="Low complexity" evidence="1">
    <location>
        <begin position="47"/>
        <end position="56"/>
    </location>
</feature>
<dbReference type="EMBL" id="RBXT01000001">
    <property type="protein sequence ID" value="RKT79699.1"/>
    <property type="molecule type" value="Genomic_DNA"/>
</dbReference>
<keyword evidence="2" id="KW-0732">Signal</keyword>
<evidence type="ECO:0000313" key="4">
    <source>
        <dbReference type="Proteomes" id="UP000278440"/>
    </source>
</evidence>
<comment type="caution">
    <text evidence="3">The sequence shown here is derived from an EMBL/GenBank/DDBJ whole genome shotgun (WGS) entry which is preliminary data.</text>
</comment>
<dbReference type="OrthoDB" id="9914478at2"/>
<name>A0A495Y208_9MICO</name>
<proteinExistence type="predicted"/>
<feature type="region of interest" description="Disordered" evidence="1">
    <location>
        <begin position="27"/>
        <end position="64"/>
    </location>
</feature>
<evidence type="ECO:0000256" key="2">
    <source>
        <dbReference type="SAM" id="SignalP"/>
    </source>
</evidence>
<gene>
    <name evidence="3" type="ORF">DFJ68_3176</name>
</gene>
<dbReference type="PROSITE" id="PS51257">
    <property type="entry name" value="PROKAR_LIPOPROTEIN"/>
    <property type="match status" value="1"/>
</dbReference>
<feature type="chain" id="PRO_5019825585" description="PknH-like protein" evidence="2">
    <location>
        <begin position="29"/>
        <end position="267"/>
    </location>
</feature>
<reference evidence="3 4" key="1">
    <citation type="submission" date="2018-10" db="EMBL/GenBank/DDBJ databases">
        <title>Sequencing the genomes of 1000 actinobacteria strains.</title>
        <authorList>
            <person name="Klenk H.-P."/>
        </authorList>
    </citation>
    <scope>NUCLEOTIDE SEQUENCE [LARGE SCALE GENOMIC DNA]</scope>
    <source>
        <strain evidence="3 4">DSM 44267</strain>
    </source>
</reference>
<protein>
    <recommendedName>
        <fullName evidence="5">PknH-like protein</fullName>
    </recommendedName>
</protein>
<evidence type="ECO:0000256" key="1">
    <source>
        <dbReference type="SAM" id="MobiDB-lite"/>
    </source>
</evidence>
<evidence type="ECO:0008006" key="5">
    <source>
        <dbReference type="Google" id="ProtNLM"/>
    </source>
</evidence>